<proteinExistence type="predicted"/>
<accession>A0ABU3VJJ5</accession>
<keyword evidence="2" id="KW-1185">Reference proteome</keyword>
<comment type="caution">
    <text evidence="1">The sequence shown here is derived from an EMBL/GenBank/DDBJ whole genome shotgun (WGS) entry which is preliminary data.</text>
</comment>
<protein>
    <submittedName>
        <fullName evidence="1">Uncharacterized protein</fullName>
    </submittedName>
</protein>
<dbReference type="Proteomes" id="UP001255416">
    <property type="component" value="Unassembled WGS sequence"/>
</dbReference>
<dbReference type="EMBL" id="JASMWN010000023">
    <property type="protein sequence ID" value="MDU9006368.1"/>
    <property type="molecule type" value="Genomic_DNA"/>
</dbReference>
<name>A0ABU3VJJ5_9RHOB</name>
<evidence type="ECO:0000313" key="2">
    <source>
        <dbReference type="Proteomes" id="UP001255416"/>
    </source>
</evidence>
<evidence type="ECO:0000313" key="1">
    <source>
        <dbReference type="EMBL" id="MDU9006368.1"/>
    </source>
</evidence>
<gene>
    <name evidence="1" type="ORF">QO231_21275</name>
</gene>
<dbReference type="RefSeq" id="WP_316781345.1">
    <property type="nucleotide sequence ID" value="NZ_JASMWN010000023.1"/>
</dbReference>
<organism evidence="1 2">
    <name type="scientific">Sedimentitalea todarodis</name>
    <dbReference type="NCBI Taxonomy" id="1631240"/>
    <lineage>
        <taxon>Bacteria</taxon>
        <taxon>Pseudomonadati</taxon>
        <taxon>Pseudomonadota</taxon>
        <taxon>Alphaproteobacteria</taxon>
        <taxon>Rhodobacterales</taxon>
        <taxon>Paracoccaceae</taxon>
        <taxon>Sedimentitalea</taxon>
    </lineage>
</organism>
<sequence>MRENKTYSSRYVACSEAMFETGGAGVNWRTASKTCQILRGGAMPIGKGSDTFLKISEIFVASRHDPKRQNSRIAERVIPSATIPFLRYEAQAATGKVAAFQCFTSYRHFAYREKNVGANVGAENDGLNDGETWQTAQAALRETALALNRFAIWALVTWVARSRDLFRGL</sequence>
<reference evidence="2" key="1">
    <citation type="submission" date="2023-05" db="EMBL/GenBank/DDBJ databases">
        <title>Sedimentitalea sp. nov. JM2-8.</title>
        <authorList>
            <person name="Huang J."/>
        </authorList>
    </citation>
    <scope>NUCLEOTIDE SEQUENCE [LARGE SCALE GENOMIC DNA]</scope>
    <source>
        <strain evidence="2">KHS03</strain>
    </source>
</reference>